<feature type="domain" description="Iron-binding zinc finger CDGSH type" evidence="5">
    <location>
        <begin position="9"/>
        <end position="46"/>
    </location>
</feature>
<dbReference type="OrthoDB" id="9793389at2"/>
<dbReference type="GO" id="GO:0005737">
    <property type="term" value="C:cytoplasm"/>
    <property type="evidence" value="ECO:0007669"/>
    <property type="project" value="UniProtKB-ARBA"/>
</dbReference>
<dbReference type="Gene3D" id="3.40.5.90">
    <property type="entry name" value="CDGSH iron-sulfur domain, mitoNEET-type"/>
    <property type="match status" value="2"/>
</dbReference>
<evidence type="ECO:0000313" key="6">
    <source>
        <dbReference type="EMBL" id="TGN13731.1"/>
    </source>
</evidence>
<evidence type="ECO:0000256" key="1">
    <source>
        <dbReference type="ARBA" id="ARBA00022714"/>
    </source>
</evidence>
<dbReference type="GO" id="GO:0051537">
    <property type="term" value="F:2 iron, 2 sulfur cluster binding"/>
    <property type="evidence" value="ECO:0007669"/>
    <property type="project" value="UniProtKB-KW"/>
</dbReference>
<accession>A0A4R9LU30</accession>
<keyword evidence="1" id="KW-0001">2Fe-2S</keyword>
<name>A0A4R9LU30_9LEPT</name>
<feature type="domain" description="Iron-binding zinc finger CDGSH type" evidence="5">
    <location>
        <begin position="47"/>
        <end position="80"/>
    </location>
</feature>
<comment type="caution">
    <text evidence="6">The sequence shown here is derived from an EMBL/GenBank/DDBJ whole genome shotgun (WGS) entry which is preliminary data.</text>
</comment>
<dbReference type="InterPro" id="IPR052950">
    <property type="entry name" value="CISD"/>
</dbReference>
<dbReference type="InterPro" id="IPR042216">
    <property type="entry name" value="MitoNEET_CISD"/>
</dbReference>
<organism evidence="6 7">
    <name type="scientific">Leptospira ilyithenensis</name>
    <dbReference type="NCBI Taxonomy" id="2484901"/>
    <lineage>
        <taxon>Bacteria</taxon>
        <taxon>Pseudomonadati</taxon>
        <taxon>Spirochaetota</taxon>
        <taxon>Spirochaetia</taxon>
        <taxon>Leptospirales</taxon>
        <taxon>Leptospiraceae</taxon>
        <taxon>Leptospira</taxon>
    </lineage>
</organism>
<gene>
    <name evidence="6" type="ORF">EHS11_03670</name>
</gene>
<keyword evidence="2" id="KW-0479">Metal-binding</keyword>
<dbReference type="Pfam" id="PF09360">
    <property type="entry name" value="zf-CDGSH"/>
    <property type="match status" value="2"/>
</dbReference>
<evidence type="ECO:0000256" key="4">
    <source>
        <dbReference type="ARBA" id="ARBA00023014"/>
    </source>
</evidence>
<keyword evidence="3" id="KW-0408">Iron</keyword>
<evidence type="ECO:0000256" key="2">
    <source>
        <dbReference type="ARBA" id="ARBA00022723"/>
    </source>
</evidence>
<evidence type="ECO:0000256" key="3">
    <source>
        <dbReference type="ARBA" id="ARBA00023004"/>
    </source>
</evidence>
<proteinExistence type="predicted"/>
<dbReference type="InterPro" id="IPR018967">
    <property type="entry name" value="FeS-contain_CDGSH-typ"/>
</dbReference>
<dbReference type="GO" id="GO:0046872">
    <property type="term" value="F:metal ion binding"/>
    <property type="evidence" value="ECO:0007669"/>
    <property type="project" value="UniProtKB-KW"/>
</dbReference>
<dbReference type="Proteomes" id="UP000298264">
    <property type="component" value="Unassembled WGS sequence"/>
</dbReference>
<protein>
    <submittedName>
        <fullName evidence="6">CDGSH iron-sulfur domain-containing protein</fullName>
    </submittedName>
</protein>
<dbReference type="AlphaFoldDB" id="A0A4R9LU30"/>
<dbReference type="SMART" id="SM00704">
    <property type="entry name" value="ZnF_CDGSH"/>
    <property type="match status" value="2"/>
</dbReference>
<sequence length="81" mass="8972">MSYPKIAQKSPYMISMKEGEKKAWCSCGASSTQPFCDGSHSRENTGMKPVIFKCQIAEEIFLCGCKQTKSPPYCDGTHKSL</sequence>
<keyword evidence="7" id="KW-1185">Reference proteome</keyword>
<reference evidence="6" key="1">
    <citation type="journal article" date="2019" name="PLoS Negl. Trop. Dis.">
        <title>Revisiting the worldwide diversity of Leptospira species in the environment.</title>
        <authorList>
            <person name="Vincent A.T."/>
            <person name="Schiettekatte O."/>
            <person name="Bourhy P."/>
            <person name="Veyrier F.J."/>
            <person name="Picardeau M."/>
        </authorList>
    </citation>
    <scope>NUCLEOTIDE SEQUENCE [LARGE SCALE GENOMIC DNA]</scope>
    <source>
        <strain evidence="6">201400974</strain>
    </source>
</reference>
<dbReference type="PANTHER" id="PTHR46491:SF3">
    <property type="entry name" value="CDGSH IRON-SULFUR DOMAIN-CONTAINING PROTEIN 3, MITOCHONDRIAL"/>
    <property type="match status" value="1"/>
</dbReference>
<dbReference type="EMBL" id="RQHV01000027">
    <property type="protein sequence ID" value="TGN13731.1"/>
    <property type="molecule type" value="Genomic_DNA"/>
</dbReference>
<evidence type="ECO:0000313" key="7">
    <source>
        <dbReference type="Proteomes" id="UP000298264"/>
    </source>
</evidence>
<evidence type="ECO:0000259" key="5">
    <source>
        <dbReference type="SMART" id="SM00704"/>
    </source>
</evidence>
<keyword evidence="4" id="KW-0411">Iron-sulfur</keyword>
<dbReference type="PANTHER" id="PTHR46491">
    <property type="entry name" value="CDGSH IRON SULFUR DOMAIN PROTEIN HOMOLOG"/>
    <property type="match status" value="1"/>
</dbReference>